<sequence length="93" mass="10528">MDETKYLWKFGWRFGYGVVEGLFVATEAEVADLIGDVIDFGEILGKHNEIYGEIEEGEIRKVEIDPETVAKVSAVLGDTWSGYNPLHYVKEDE</sequence>
<dbReference type="AlphaFoldDB" id="A0AAW6KKD1"/>
<name>A0AAW6KKD1_9BACI</name>
<gene>
    <name evidence="1" type="ORF">PVN32_22250</name>
</gene>
<accession>A0AAW6KKD1</accession>
<dbReference type="Proteomes" id="UP001216709">
    <property type="component" value="Unassembled WGS sequence"/>
</dbReference>
<reference evidence="1" key="1">
    <citation type="submission" date="2022-12" db="EMBL/GenBank/DDBJ databases">
        <title>Draft Genome Sequences of Bacillus licheniformis and Bacillus paralicheniformis strains isolated from Irish skim milk powders.</title>
        <authorList>
            <person name="Lourenco A."/>
            <person name="Li F."/>
            <person name="Geraldine D."/>
            <person name="Tobin J.T."/>
            <person name="Butler F."/>
            <person name="Jordan K."/>
            <person name="Obrien T."/>
        </authorList>
    </citation>
    <scope>NUCLEOTIDE SEQUENCE</scope>
    <source>
        <strain evidence="1">3370</strain>
    </source>
</reference>
<protein>
    <submittedName>
        <fullName evidence="1">Uncharacterized protein</fullName>
    </submittedName>
</protein>
<organism evidence="1 2">
    <name type="scientific">Bacillus paralicheniformis</name>
    <dbReference type="NCBI Taxonomy" id="1648923"/>
    <lineage>
        <taxon>Bacteria</taxon>
        <taxon>Bacillati</taxon>
        <taxon>Bacillota</taxon>
        <taxon>Bacilli</taxon>
        <taxon>Bacillales</taxon>
        <taxon>Bacillaceae</taxon>
        <taxon>Bacillus</taxon>
    </lineage>
</organism>
<evidence type="ECO:0000313" key="2">
    <source>
        <dbReference type="Proteomes" id="UP001216709"/>
    </source>
</evidence>
<dbReference type="EMBL" id="JARAFO010000215">
    <property type="protein sequence ID" value="MDE1454872.1"/>
    <property type="molecule type" value="Genomic_DNA"/>
</dbReference>
<comment type="caution">
    <text evidence="1">The sequence shown here is derived from an EMBL/GenBank/DDBJ whole genome shotgun (WGS) entry which is preliminary data.</text>
</comment>
<proteinExistence type="predicted"/>
<evidence type="ECO:0000313" key="1">
    <source>
        <dbReference type="EMBL" id="MDE1454872.1"/>
    </source>
</evidence>
<dbReference type="RefSeq" id="WP_274685755.1">
    <property type="nucleotide sequence ID" value="NZ_JARAFO010000215.1"/>
</dbReference>